<proteinExistence type="predicted"/>
<dbReference type="Proteomes" id="UP000046393">
    <property type="component" value="Unplaced"/>
</dbReference>
<protein>
    <submittedName>
        <fullName evidence="3">SH2 domain-containing protein</fullName>
    </submittedName>
</protein>
<evidence type="ECO:0000313" key="3">
    <source>
        <dbReference type="WBParaSite" id="SMUV_0000641601-mRNA-1"/>
    </source>
</evidence>
<organism evidence="2 3">
    <name type="scientific">Syphacia muris</name>
    <dbReference type="NCBI Taxonomy" id="451379"/>
    <lineage>
        <taxon>Eukaryota</taxon>
        <taxon>Metazoa</taxon>
        <taxon>Ecdysozoa</taxon>
        <taxon>Nematoda</taxon>
        <taxon>Chromadorea</taxon>
        <taxon>Rhabditida</taxon>
        <taxon>Spirurina</taxon>
        <taxon>Oxyuridomorpha</taxon>
        <taxon>Oxyuroidea</taxon>
        <taxon>Oxyuridae</taxon>
        <taxon>Syphacia</taxon>
    </lineage>
</organism>
<dbReference type="AlphaFoldDB" id="A0A0N5AP50"/>
<evidence type="ECO:0000256" key="1">
    <source>
        <dbReference type="SAM" id="MobiDB-lite"/>
    </source>
</evidence>
<evidence type="ECO:0000313" key="2">
    <source>
        <dbReference type="Proteomes" id="UP000046393"/>
    </source>
</evidence>
<feature type="region of interest" description="Disordered" evidence="1">
    <location>
        <begin position="613"/>
        <end position="642"/>
    </location>
</feature>
<accession>A0A0N5AP50</accession>
<reference evidence="3" key="1">
    <citation type="submission" date="2017-02" db="UniProtKB">
        <authorList>
            <consortium name="WormBaseParasite"/>
        </authorList>
    </citation>
    <scope>IDENTIFICATION</scope>
</reference>
<keyword evidence="2" id="KW-1185">Reference proteome</keyword>
<sequence length="707" mass="78212">MVSIAALCATAQCCKRRSKNFEHDEPYGIINAGETASADTWACDIAFRNKGLSKCSNCNRFSQPVINRPQLYCIQSSQRSSVPLPQASSSVRRALPNPPVSFPSHAPIDSTSAFYAAFEKMNSVQQRIHSIPYIEDSVNPTYESIDAETDSCSDPLYSKLETRNQSNRKYDYPTFTSQNREGVSDEAVYQSASQIYAGGSEDPYSSITSNSGIYGKYNGGYAIFNEVSEKNSPLRQSANSGSAKNCDVDQLYTKIQRDFPRKRRSHENVSLSSPLGSRNGFEFVAYTSSESEKTSREPSYRYITVRESVDVIRQRIREREEITRRGDNNQNEHSMDLNISNREHFYASIEGSSDYESVSGNAIYEHLSEDAGQKCDVVVTTTSIENSGNTNFNSVVPKPPTSPIPAHQGNNENEVNISSTSCSTSISNPAQYSNRCGSALIVGPYSYFSVRSSATAKIPSSSSNTSRKPNDYDDKIDIQLECKTFPSNCSLNTENEVVCDGSSVVEDSNSINCNDLFNSNGDADAVIKSLENNKLKDEQNNWKESSKNIEKTSATKLNFATNSRDDNLLDSPTFHHDESTLNTGGFLNVRVGGRMEFCGEVLSSDSLDQLSRNTLKRSEESDLSEVESYKQRRMTSDSAVPNSSKMKIPVFGHQDPYICSDLHFSTARTLPPCSCSLPKKLESTSFSNKNDVVSEIVSHSVDGLQYL</sequence>
<dbReference type="WBParaSite" id="SMUV_0000641601-mRNA-1">
    <property type="protein sequence ID" value="SMUV_0000641601-mRNA-1"/>
    <property type="gene ID" value="SMUV_0000641601"/>
</dbReference>
<name>A0A0N5AP50_9BILA</name>